<gene>
    <name evidence="1" type="ORF">DSCO28_72910</name>
</gene>
<accession>A0A5K8A2B0</accession>
<name>A0A5K8A2B0_9BACT</name>
<dbReference type="EMBL" id="AP021877">
    <property type="protein sequence ID" value="BBO86725.1"/>
    <property type="molecule type" value="Genomic_DNA"/>
</dbReference>
<geneLocation type="plasmid" evidence="2">
    <name>do28_1 dna</name>
</geneLocation>
<sequence>MTDLPTIFLSESGRFNASSLREFGGSRGGITDHPLSGWFDEAPSEGGDVIGKAPKGAHLMFGVAGNYSFSDSR</sequence>
<organism evidence="1 2">
    <name type="scientific">Desulfosarcina ovata subsp. sediminis</name>
    <dbReference type="NCBI Taxonomy" id="885957"/>
    <lineage>
        <taxon>Bacteria</taxon>
        <taxon>Pseudomonadati</taxon>
        <taxon>Thermodesulfobacteriota</taxon>
        <taxon>Desulfobacteria</taxon>
        <taxon>Desulfobacterales</taxon>
        <taxon>Desulfosarcinaceae</taxon>
        <taxon>Desulfosarcina</taxon>
    </lineage>
</organism>
<evidence type="ECO:0000313" key="1">
    <source>
        <dbReference type="EMBL" id="BBO86725.1"/>
    </source>
</evidence>
<dbReference type="Proteomes" id="UP000425960">
    <property type="component" value="Plasmid Do28_1"/>
</dbReference>
<proteinExistence type="predicted"/>
<reference evidence="1 2" key="1">
    <citation type="submission" date="2019-11" db="EMBL/GenBank/DDBJ databases">
        <title>Comparative genomics of hydrocarbon-degrading Desulfosarcina strains.</title>
        <authorList>
            <person name="Watanabe M."/>
            <person name="Kojima H."/>
            <person name="Fukui M."/>
        </authorList>
    </citation>
    <scope>NUCLEOTIDE SEQUENCE [LARGE SCALE GENOMIC DNA]</scope>
    <source>
        <strain evidence="1 2">28bB2T</strain>
        <plasmid evidence="2">do28_1 dna</plasmid>
    </source>
</reference>
<protein>
    <submittedName>
        <fullName evidence="1">Uncharacterized protein</fullName>
    </submittedName>
</protein>
<dbReference type="KEGG" id="dov:DSCO28_72910"/>
<dbReference type="AlphaFoldDB" id="A0A5K8A2B0"/>
<evidence type="ECO:0000313" key="2">
    <source>
        <dbReference type="Proteomes" id="UP000425960"/>
    </source>
</evidence>
<keyword evidence="1" id="KW-0614">Plasmid</keyword>